<dbReference type="GO" id="GO:0050567">
    <property type="term" value="F:glutaminyl-tRNA synthase (glutamine-hydrolyzing) activity"/>
    <property type="evidence" value="ECO:0007669"/>
    <property type="project" value="UniProtKB-UniRule"/>
</dbReference>
<dbReference type="Gene3D" id="1.10.20.60">
    <property type="entry name" value="Glu-tRNAGln amidotransferase C subunit, N-terminal domain"/>
    <property type="match status" value="1"/>
</dbReference>
<dbReference type="AlphaFoldDB" id="A0A518GH59"/>
<dbReference type="RefSeq" id="WP_145086067.1">
    <property type="nucleotide sequence ID" value="NZ_CP036298.1"/>
</dbReference>
<reference evidence="2 3" key="1">
    <citation type="submission" date="2019-02" db="EMBL/GenBank/DDBJ databases">
        <title>Deep-cultivation of Planctomycetes and their phenomic and genomic characterization uncovers novel biology.</title>
        <authorList>
            <person name="Wiegand S."/>
            <person name="Jogler M."/>
            <person name="Boedeker C."/>
            <person name="Pinto D."/>
            <person name="Vollmers J."/>
            <person name="Rivas-Marin E."/>
            <person name="Kohn T."/>
            <person name="Peeters S.H."/>
            <person name="Heuer A."/>
            <person name="Rast P."/>
            <person name="Oberbeckmann S."/>
            <person name="Bunk B."/>
            <person name="Jeske O."/>
            <person name="Meyerdierks A."/>
            <person name="Storesund J.E."/>
            <person name="Kallscheuer N."/>
            <person name="Luecker S."/>
            <person name="Lage O.M."/>
            <person name="Pohl T."/>
            <person name="Merkel B.J."/>
            <person name="Hornburger P."/>
            <person name="Mueller R.-W."/>
            <person name="Bruemmer F."/>
            <person name="Labrenz M."/>
            <person name="Spormann A.M."/>
            <person name="Op den Camp H."/>
            <person name="Overmann J."/>
            <person name="Amann R."/>
            <person name="Jetten M.S.M."/>
            <person name="Mascher T."/>
            <person name="Medema M.H."/>
            <person name="Devos D.P."/>
            <person name="Kaster A.-K."/>
            <person name="Ovreas L."/>
            <person name="Rohde M."/>
            <person name="Galperin M.Y."/>
            <person name="Jogler C."/>
        </authorList>
    </citation>
    <scope>NUCLEOTIDE SEQUENCE [LARGE SCALE GENOMIC DNA]</scope>
    <source>
        <strain evidence="2 3">Q31a</strain>
    </source>
</reference>
<dbReference type="GO" id="GO:0016740">
    <property type="term" value="F:transferase activity"/>
    <property type="evidence" value="ECO:0007669"/>
    <property type="project" value="UniProtKB-KW"/>
</dbReference>
<dbReference type="Pfam" id="PF02686">
    <property type="entry name" value="GatC"/>
    <property type="match status" value="1"/>
</dbReference>
<dbReference type="PANTHER" id="PTHR15004:SF0">
    <property type="entry name" value="GLUTAMYL-TRNA(GLN) AMIDOTRANSFERASE SUBUNIT C, MITOCHONDRIAL"/>
    <property type="match status" value="1"/>
</dbReference>
<sequence length="97" mass="10644">MKLTCQDVEKVAALAKLEYSKSEIAAFTEQLGRIVEFVERLSDVPTEGVEPLAHPLDVHSATRLDELQPGLSHEAALANAPSRDEDFFLVPPVMARS</sequence>
<comment type="catalytic activity">
    <reaction evidence="1">
        <text>L-glutamyl-tRNA(Gln) + L-glutamine + ATP + H2O = L-glutaminyl-tRNA(Gln) + L-glutamate + ADP + phosphate + H(+)</text>
        <dbReference type="Rhea" id="RHEA:17521"/>
        <dbReference type="Rhea" id="RHEA-COMP:9681"/>
        <dbReference type="Rhea" id="RHEA-COMP:9684"/>
        <dbReference type="ChEBI" id="CHEBI:15377"/>
        <dbReference type="ChEBI" id="CHEBI:15378"/>
        <dbReference type="ChEBI" id="CHEBI:29985"/>
        <dbReference type="ChEBI" id="CHEBI:30616"/>
        <dbReference type="ChEBI" id="CHEBI:43474"/>
        <dbReference type="ChEBI" id="CHEBI:58359"/>
        <dbReference type="ChEBI" id="CHEBI:78520"/>
        <dbReference type="ChEBI" id="CHEBI:78521"/>
        <dbReference type="ChEBI" id="CHEBI:456216"/>
    </reaction>
</comment>
<dbReference type="EMBL" id="CP036298">
    <property type="protein sequence ID" value="QDV27923.1"/>
    <property type="molecule type" value="Genomic_DNA"/>
</dbReference>
<dbReference type="NCBIfam" id="TIGR00135">
    <property type="entry name" value="gatC"/>
    <property type="match status" value="1"/>
</dbReference>
<dbReference type="Proteomes" id="UP000318017">
    <property type="component" value="Chromosome"/>
</dbReference>
<keyword evidence="3" id="KW-1185">Reference proteome</keyword>
<comment type="similarity">
    <text evidence="1">Belongs to the GatC family.</text>
</comment>
<keyword evidence="2" id="KW-0808">Transferase</keyword>
<dbReference type="GO" id="GO:0005524">
    <property type="term" value="F:ATP binding"/>
    <property type="evidence" value="ECO:0007669"/>
    <property type="project" value="UniProtKB-KW"/>
</dbReference>
<dbReference type="HAMAP" id="MF_00122">
    <property type="entry name" value="GatC"/>
    <property type="match status" value="1"/>
</dbReference>
<organism evidence="2 3">
    <name type="scientific">Aureliella helgolandensis</name>
    <dbReference type="NCBI Taxonomy" id="2527968"/>
    <lineage>
        <taxon>Bacteria</taxon>
        <taxon>Pseudomonadati</taxon>
        <taxon>Planctomycetota</taxon>
        <taxon>Planctomycetia</taxon>
        <taxon>Pirellulales</taxon>
        <taxon>Pirellulaceae</taxon>
        <taxon>Aureliella</taxon>
    </lineage>
</organism>
<comment type="function">
    <text evidence="1">Allows the formation of correctly charged Asn-tRNA(Asn) or Gln-tRNA(Gln) through the transamidation of misacylated Asp-tRNA(Asn) or Glu-tRNA(Gln) in organisms which lack either or both of asparaginyl-tRNA or glutaminyl-tRNA synthetases. The reaction takes place in the presence of glutamine and ATP through an activated phospho-Asp-tRNA(Asn) or phospho-Glu-tRNA(Gln).</text>
</comment>
<dbReference type="GO" id="GO:0006450">
    <property type="term" value="P:regulation of translational fidelity"/>
    <property type="evidence" value="ECO:0007669"/>
    <property type="project" value="InterPro"/>
</dbReference>
<dbReference type="GO" id="GO:0006412">
    <property type="term" value="P:translation"/>
    <property type="evidence" value="ECO:0007669"/>
    <property type="project" value="UniProtKB-UniRule"/>
</dbReference>
<keyword evidence="1 2" id="KW-0436">Ligase</keyword>
<comment type="subunit">
    <text evidence="1">Heterotrimer of A, B and C subunits.</text>
</comment>
<protein>
    <recommendedName>
        <fullName evidence="1">Aspartyl/glutamyl-tRNA(Asn/Gln) amidotransferase subunit C</fullName>
        <shortName evidence="1">Asp/Glu-ADT subunit C</shortName>
        <ecNumber evidence="1">6.3.5.-</ecNumber>
    </recommendedName>
</protein>
<evidence type="ECO:0000313" key="3">
    <source>
        <dbReference type="Proteomes" id="UP000318017"/>
    </source>
</evidence>
<dbReference type="EC" id="6.3.5.-" evidence="1"/>
<dbReference type="InterPro" id="IPR036113">
    <property type="entry name" value="Asp/Glu-ADT_sf_sub_c"/>
</dbReference>
<dbReference type="KEGG" id="ahel:Q31a_63160"/>
<dbReference type="GO" id="GO:0050566">
    <property type="term" value="F:asparaginyl-tRNA synthase (glutamine-hydrolyzing) activity"/>
    <property type="evidence" value="ECO:0007669"/>
    <property type="project" value="RHEA"/>
</dbReference>
<comment type="catalytic activity">
    <reaction evidence="1">
        <text>L-aspartyl-tRNA(Asn) + L-glutamine + ATP + H2O = L-asparaginyl-tRNA(Asn) + L-glutamate + ADP + phosphate + 2 H(+)</text>
        <dbReference type="Rhea" id="RHEA:14513"/>
        <dbReference type="Rhea" id="RHEA-COMP:9674"/>
        <dbReference type="Rhea" id="RHEA-COMP:9677"/>
        <dbReference type="ChEBI" id="CHEBI:15377"/>
        <dbReference type="ChEBI" id="CHEBI:15378"/>
        <dbReference type="ChEBI" id="CHEBI:29985"/>
        <dbReference type="ChEBI" id="CHEBI:30616"/>
        <dbReference type="ChEBI" id="CHEBI:43474"/>
        <dbReference type="ChEBI" id="CHEBI:58359"/>
        <dbReference type="ChEBI" id="CHEBI:78515"/>
        <dbReference type="ChEBI" id="CHEBI:78516"/>
        <dbReference type="ChEBI" id="CHEBI:456216"/>
    </reaction>
</comment>
<dbReference type="PANTHER" id="PTHR15004">
    <property type="entry name" value="GLUTAMYL-TRNA(GLN) AMIDOTRANSFERASE SUBUNIT C, MITOCHONDRIAL"/>
    <property type="match status" value="1"/>
</dbReference>
<keyword evidence="1" id="KW-0547">Nucleotide-binding</keyword>
<dbReference type="OrthoDB" id="9813938at2"/>
<name>A0A518GH59_9BACT</name>
<dbReference type="GO" id="GO:0070681">
    <property type="term" value="P:glutaminyl-tRNAGln biosynthesis via transamidation"/>
    <property type="evidence" value="ECO:0007669"/>
    <property type="project" value="TreeGrafter"/>
</dbReference>
<dbReference type="SUPFAM" id="SSF141000">
    <property type="entry name" value="Glu-tRNAGln amidotransferase C subunit"/>
    <property type="match status" value="1"/>
</dbReference>
<accession>A0A518GH59</accession>
<evidence type="ECO:0000256" key="1">
    <source>
        <dbReference type="HAMAP-Rule" id="MF_00122"/>
    </source>
</evidence>
<proteinExistence type="inferred from homology"/>
<keyword evidence="1" id="KW-0648">Protein biosynthesis</keyword>
<dbReference type="InterPro" id="IPR003837">
    <property type="entry name" value="GatC"/>
</dbReference>
<keyword evidence="1" id="KW-0067">ATP-binding</keyword>
<evidence type="ECO:0000313" key="2">
    <source>
        <dbReference type="EMBL" id="QDV27923.1"/>
    </source>
</evidence>
<gene>
    <name evidence="1 2" type="primary">gatC</name>
    <name evidence="2" type="ORF">Q31a_63160</name>
</gene>